<organism evidence="1 2">
    <name type="scientific">Ktedonobacter racemifer DSM 44963</name>
    <dbReference type="NCBI Taxonomy" id="485913"/>
    <lineage>
        <taxon>Bacteria</taxon>
        <taxon>Bacillati</taxon>
        <taxon>Chloroflexota</taxon>
        <taxon>Ktedonobacteria</taxon>
        <taxon>Ktedonobacterales</taxon>
        <taxon>Ktedonobacteraceae</taxon>
        <taxon>Ktedonobacter</taxon>
    </lineage>
</organism>
<comment type="caution">
    <text evidence="1">The sequence shown here is derived from an EMBL/GenBank/DDBJ whole genome shotgun (WGS) entry which is preliminary data.</text>
</comment>
<proteinExistence type="predicted"/>
<evidence type="ECO:0000313" key="2">
    <source>
        <dbReference type="Proteomes" id="UP000004508"/>
    </source>
</evidence>
<sequence length="81" mass="9375">MKPWDNIFSPNLDASTWVGRKLENQADMHSPKTPQDALPFQAWGGMRRSFVGSLGGIRRRHSFIYYFSIDRLLKNMIDCTV</sequence>
<evidence type="ECO:0000313" key="1">
    <source>
        <dbReference type="EMBL" id="EFH81554.1"/>
    </source>
</evidence>
<dbReference type="InParanoid" id="D6U4X4"/>
<gene>
    <name evidence="1" type="ORF">Krac_2286</name>
</gene>
<accession>D6U4X4</accession>
<name>D6U4X4_KTERA</name>
<dbReference type="EMBL" id="ADVG01000004">
    <property type="protein sequence ID" value="EFH81554.1"/>
    <property type="molecule type" value="Genomic_DNA"/>
</dbReference>
<protein>
    <submittedName>
        <fullName evidence="1">Uncharacterized protein</fullName>
    </submittedName>
</protein>
<dbReference type="STRING" id="485913.Krac_2286"/>
<reference evidence="1 2" key="1">
    <citation type="journal article" date="2011" name="Stand. Genomic Sci.">
        <title>Non-contiguous finished genome sequence and contextual data of the filamentous soil bacterium Ktedonobacter racemifer type strain (SOSP1-21).</title>
        <authorList>
            <person name="Chang Y.J."/>
            <person name="Land M."/>
            <person name="Hauser L."/>
            <person name="Chertkov O."/>
            <person name="Del Rio T.G."/>
            <person name="Nolan M."/>
            <person name="Copeland A."/>
            <person name="Tice H."/>
            <person name="Cheng J.F."/>
            <person name="Lucas S."/>
            <person name="Han C."/>
            <person name="Goodwin L."/>
            <person name="Pitluck S."/>
            <person name="Ivanova N."/>
            <person name="Ovchinikova G."/>
            <person name="Pati A."/>
            <person name="Chen A."/>
            <person name="Palaniappan K."/>
            <person name="Mavromatis K."/>
            <person name="Liolios K."/>
            <person name="Brettin T."/>
            <person name="Fiebig A."/>
            <person name="Rohde M."/>
            <person name="Abt B."/>
            <person name="Goker M."/>
            <person name="Detter J.C."/>
            <person name="Woyke T."/>
            <person name="Bristow J."/>
            <person name="Eisen J.A."/>
            <person name="Markowitz V."/>
            <person name="Hugenholtz P."/>
            <person name="Kyrpides N.C."/>
            <person name="Klenk H.P."/>
            <person name="Lapidus A."/>
        </authorList>
    </citation>
    <scope>NUCLEOTIDE SEQUENCE [LARGE SCALE GENOMIC DNA]</scope>
    <source>
        <strain evidence="2">DSM 44963</strain>
    </source>
</reference>
<keyword evidence="2" id="KW-1185">Reference proteome</keyword>
<dbReference type="AlphaFoldDB" id="D6U4X4"/>
<dbReference type="Proteomes" id="UP000004508">
    <property type="component" value="Unassembled WGS sequence"/>
</dbReference>